<keyword evidence="2" id="KW-1185">Reference proteome</keyword>
<dbReference type="EMBL" id="VNHX01000007">
    <property type="protein sequence ID" value="TYP96128.1"/>
    <property type="molecule type" value="Genomic_DNA"/>
</dbReference>
<dbReference type="InterPro" id="IPR007298">
    <property type="entry name" value="Cu-R_lipoprotein_NlpE"/>
</dbReference>
<dbReference type="PROSITE" id="PS51257">
    <property type="entry name" value="PROKAR_LIPOPROTEIN"/>
    <property type="match status" value="1"/>
</dbReference>
<dbReference type="RefSeq" id="WP_148908253.1">
    <property type="nucleotide sequence ID" value="NZ_VNHX01000007.1"/>
</dbReference>
<accession>A0A5S5DL99</accession>
<proteinExistence type="predicted"/>
<sequence>MRFVVYISGLFVGLFLVIGCINTRTNASIESNKFGAVTEARLLGTYRGNLPCTDCDAIATVLTLGSNRTYTLEYVYVGKSPEAFSKTGTWALEDGELSLDGLDYKYKVESSRLRQLDLSGNEITGDLAQRYILHISE</sequence>
<dbReference type="Proteomes" id="UP000325105">
    <property type="component" value="Unassembled WGS sequence"/>
</dbReference>
<evidence type="ECO:0000313" key="2">
    <source>
        <dbReference type="Proteomes" id="UP000325105"/>
    </source>
</evidence>
<dbReference type="Gene3D" id="2.40.128.640">
    <property type="match status" value="1"/>
</dbReference>
<comment type="caution">
    <text evidence="1">The sequence shown here is derived from an EMBL/GenBank/DDBJ whole genome shotgun (WGS) entry which is preliminary data.</text>
</comment>
<name>A0A5S5DL99_9SPHI</name>
<evidence type="ECO:0000313" key="1">
    <source>
        <dbReference type="EMBL" id="TYP96128.1"/>
    </source>
</evidence>
<dbReference type="AlphaFoldDB" id="A0A5S5DL99"/>
<reference evidence="1 2" key="1">
    <citation type="submission" date="2019-07" db="EMBL/GenBank/DDBJ databases">
        <title>Genomic Encyclopedia of Archaeal and Bacterial Type Strains, Phase II (KMG-II): from individual species to whole genera.</title>
        <authorList>
            <person name="Goeker M."/>
        </authorList>
    </citation>
    <scope>NUCLEOTIDE SEQUENCE [LARGE SCALE GENOMIC DNA]</scope>
    <source>
        <strain evidence="1 2">DSM 18850</strain>
    </source>
</reference>
<organism evidence="1 2">
    <name type="scientific">Sphingobacterium allocomposti</name>
    <dbReference type="NCBI Taxonomy" id="415956"/>
    <lineage>
        <taxon>Bacteria</taxon>
        <taxon>Pseudomonadati</taxon>
        <taxon>Bacteroidota</taxon>
        <taxon>Sphingobacteriia</taxon>
        <taxon>Sphingobacteriales</taxon>
        <taxon>Sphingobacteriaceae</taxon>
        <taxon>Sphingobacterium</taxon>
    </lineage>
</organism>
<gene>
    <name evidence="1" type="ORF">BC792_10727</name>
</gene>
<protein>
    <submittedName>
        <fullName evidence="1">NlpE-like protein</fullName>
    </submittedName>
</protein>
<dbReference type="Pfam" id="PF04170">
    <property type="entry name" value="NlpE"/>
    <property type="match status" value="1"/>
</dbReference>
<dbReference type="OrthoDB" id="5348860at2"/>